<keyword evidence="2" id="KW-1185">Reference proteome</keyword>
<dbReference type="InterPro" id="IPR023214">
    <property type="entry name" value="HAD_sf"/>
</dbReference>
<proteinExistence type="predicted"/>
<feature type="non-terminal residue" evidence="1">
    <location>
        <position position="1"/>
    </location>
</feature>
<dbReference type="Gene3D" id="3.40.50.1000">
    <property type="entry name" value="HAD superfamily/HAD-like"/>
    <property type="match status" value="1"/>
</dbReference>
<dbReference type="Proteomes" id="UP000187158">
    <property type="component" value="Unassembled WGS sequence"/>
</dbReference>
<protein>
    <submittedName>
        <fullName evidence="1">Beta-phosphoglucomutase</fullName>
    </submittedName>
</protein>
<organism evidence="1 2">
    <name type="scientific">Paenibacillus odorifer</name>
    <dbReference type="NCBI Taxonomy" id="189426"/>
    <lineage>
        <taxon>Bacteria</taxon>
        <taxon>Bacillati</taxon>
        <taxon>Bacillota</taxon>
        <taxon>Bacilli</taxon>
        <taxon>Bacillales</taxon>
        <taxon>Paenibacillaceae</taxon>
        <taxon>Paenibacillus</taxon>
    </lineage>
</organism>
<comment type="caution">
    <text evidence="1">The sequence shown here is derived from an EMBL/GenBank/DDBJ whole genome shotgun (WGS) entry which is preliminary data.</text>
</comment>
<evidence type="ECO:0000313" key="2">
    <source>
        <dbReference type="Proteomes" id="UP000187158"/>
    </source>
</evidence>
<name>A0ABX3GET2_9BACL</name>
<dbReference type="InterPro" id="IPR036412">
    <property type="entry name" value="HAD-like_sf"/>
</dbReference>
<evidence type="ECO:0000313" key="1">
    <source>
        <dbReference type="EMBL" id="OMC92758.1"/>
    </source>
</evidence>
<reference evidence="1 2" key="1">
    <citation type="submission" date="2016-11" db="EMBL/GenBank/DDBJ databases">
        <title>Paenibacillus species isolates.</title>
        <authorList>
            <person name="Beno S.M."/>
        </authorList>
    </citation>
    <scope>NUCLEOTIDE SEQUENCE [LARGE SCALE GENOMIC DNA]</scope>
    <source>
        <strain evidence="1 2">FSL H7-0433</strain>
    </source>
</reference>
<sequence>EAGVQAGKAAGMKVVGIGKPEVLKEADLVVKGLYELLTD</sequence>
<accession>A0ABX3GET2</accession>
<gene>
    <name evidence="1" type="ORF">BSO21_34285</name>
</gene>
<dbReference type="EMBL" id="MPVP01000701">
    <property type="protein sequence ID" value="OMC92758.1"/>
    <property type="molecule type" value="Genomic_DNA"/>
</dbReference>
<dbReference type="SUPFAM" id="SSF56784">
    <property type="entry name" value="HAD-like"/>
    <property type="match status" value="1"/>
</dbReference>